<reference evidence="6 7" key="1">
    <citation type="submission" date="2017-06" db="EMBL/GenBank/DDBJ databases">
        <title>Genome sequencing of cyanobaciteial culture collection at National Institute for Environmental Studies (NIES).</title>
        <authorList>
            <person name="Hirose Y."/>
            <person name="Shimura Y."/>
            <person name="Fujisawa T."/>
            <person name="Nakamura Y."/>
            <person name="Kawachi M."/>
        </authorList>
    </citation>
    <scope>NUCLEOTIDE SEQUENCE [LARGE SCALE GENOMIC DNA]</scope>
    <source>
        <strain evidence="6 7">NIES-2135</strain>
        <plasmid evidence="7">Plasmid Plasmid2 dna</plasmid>
    </source>
</reference>
<dbReference type="PANTHER" id="PTHR30603">
    <property type="entry name" value="RNA POLYMERASE SIGMA FACTOR RPO"/>
    <property type="match status" value="1"/>
</dbReference>
<dbReference type="InterPro" id="IPR014284">
    <property type="entry name" value="RNA_pol_sigma-70_dom"/>
</dbReference>
<feature type="domain" description="RNA polymerase sigma-70" evidence="5">
    <location>
        <begin position="282"/>
        <end position="308"/>
    </location>
</feature>
<keyword evidence="6" id="KW-0614">Plasmid</keyword>
<protein>
    <submittedName>
        <fullName evidence="6">RpoD family RNA polymerase sigma factor</fullName>
    </submittedName>
</protein>
<dbReference type="PRINTS" id="PR00046">
    <property type="entry name" value="SIGMA70FCT"/>
</dbReference>
<dbReference type="EMBL" id="AP018205">
    <property type="protein sequence ID" value="BAY59773.1"/>
    <property type="molecule type" value="Genomic_DNA"/>
</dbReference>
<dbReference type="InterPro" id="IPR013324">
    <property type="entry name" value="RNA_pol_sigma_r3/r4-like"/>
</dbReference>
<dbReference type="InterPro" id="IPR000943">
    <property type="entry name" value="RNA_pol_sigma70"/>
</dbReference>
<evidence type="ECO:0000256" key="2">
    <source>
        <dbReference type="ARBA" id="ARBA00023082"/>
    </source>
</evidence>
<dbReference type="NCBIfam" id="TIGR02937">
    <property type="entry name" value="sigma70-ECF"/>
    <property type="match status" value="1"/>
</dbReference>
<evidence type="ECO:0000259" key="5">
    <source>
        <dbReference type="PROSITE" id="PS00716"/>
    </source>
</evidence>
<evidence type="ECO:0000256" key="1">
    <source>
        <dbReference type="ARBA" id="ARBA00023015"/>
    </source>
</evidence>
<dbReference type="Pfam" id="PF04545">
    <property type="entry name" value="Sigma70_r4"/>
    <property type="match status" value="1"/>
</dbReference>
<geneLocation type="plasmid" evidence="6">
    <name>plasmid2</name>
</geneLocation>
<gene>
    <name evidence="6" type="ORF">NIES2135_66500</name>
</gene>
<dbReference type="GO" id="GO:0006352">
    <property type="term" value="P:DNA-templated transcription initiation"/>
    <property type="evidence" value="ECO:0007669"/>
    <property type="project" value="InterPro"/>
</dbReference>
<accession>A0A1Z4JT00</accession>
<dbReference type="Proteomes" id="UP000217895">
    <property type="component" value="Plasmid Plasmid2 dna"/>
</dbReference>
<dbReference type="AlphaFoldDB" id="A0A1Z4JT00"/>
<dbReference type="Pfam" id="PF04542">
    <property type="entry name" value="Sigma70_r2"/>
    <property type="match status" value="1"/>
</dbReference>
<dbReference type="InterPro" id="IPR050239">
    <property type="entry name" value="Sigma-70_RNA_pol_init_factors"/>
</dbReference>
<dbReference type="GO" id="GO:0003677">
    <property type="term" value="F:DNA binding"/>
    <property type="evidence" value="ECO:0007669"/>
    <property type="project" value="UniProtKB-KW"/>
</dbReference>
<dbReference type="PANTHER" id="PTHR30603:SF47">
    <property type="entry name" value="RNA POLYMERASE SIGMA FACTOR SIGD, CHLOROPLASTIC"/>
    <property type="match status" value="1"/>
</dbReference>
<dbReference type="InterPro" id="IPR013325">
    <property type="entry name" value="RNA_pol_sigma_r2"/>
</dbReference>
<dbReference type="CDD" id="cd06171">
    <property type="entry name" value="Sigma70_r4"/>
    <property type="match status" value="1"/>
</dbReference>
<dbReference type="SUPFAM" id="SSF88946">
    <property type="entry name" value="Sigma2 domain of RNA polymerase sigma factors"/>
    <property type="match status" value="1"/>
</dbReference>
<evidence type="ECO:0000313" key="7">
    <source>
        <dbReference type="Proteomes" id="UP000217895"/>
    </source>
</evidence>
<evidence type="ECO:0000313" key="6">
    <source>
        <dbReference type="EMBL" id="BAY59773.1"/>
    </source>
</evidence>
<dbReference type="PROSITE" id="PS00716">
    <property type="entry name" value="SIGMA70_2"/>
    <property type="match status" value="1"/>
</dbReference>
<evidence type="ECO:0000256" key="3">
    <source>
        <dbReference type="ARBA" id="ARBA00023125"/>
    </source>
</evidence>
<dbReference type="Pfam" id="PF04539">
    <property type="entry name" value="Sigma70_r3"/>
    <property type="match status" value="1"/>
</dbReference>
<dbReference type="GO" id="GO:0016987">
    <property type="term" value="F:sigma factor activity"/>
    <property type="evidence" value="ECO:0007669"/>
    <property type="project" value="UniProtKB-KW"/>
</dbReference>
<dbReference type="InterPro" id="IPR007624">
    <property type="entry name" value="RNA_pol_sigma70_r3"/>
</dbReference>
<dbReference type="InterPro" id="IPR009042">
    <property type="entry name" value="RNA_pol_sigma70_r1_2"/>
</dbReference>
<dbReference type="Pfam" id="PF00140">
    <property type="entry name" value="Sigma70_r1_2"/>
    <property type="match status" value="1"/>
</dbReference>
<organism evidence="6 7">
    <name type="scientific">Leptolyngbya boryana NIES-2135</name>
    <dbReference type="NCBI Taxonomy" id="1973484"/>
    <lineage>
        <taxon>Bacteria</taxon>
        <taxon>Bacillati</taxon>
        <taxon>Cyanobacteriota</taxon>
        <taxon>Cyanophyceae</taxon>
        <taxon>Leptolyngbyales</taxon>
        <taxon>Leptolyngbyaceae</taxon>
        <taxon>Leptolyngbya group</taxon>
        <taxon>Leptolyngbya</taxon>
    </lineage>
</organism>
<dbReference type="InterPro" id="IPR007627">
    <property type="entry name" value="RNA_pol_sigma70_r2"/>
</dbReference>
<dbReference type="InterPro" id="IPR036388">
    <property type="entry name" value="WH-like_DNA-bd_sf"/>
</dbReference>
<sequence length="321" mass="37609">MTPNFSSIRDYLNQMGQYPLLTEDEEQEYGTQIQQMMTILTRKQALVQSLDREPTLNELSQALQISTTEIQAILRKGNRAKSKMIQHNLRLVVSVIKKRRLHYSTEDFLDLMQAGRIGLDRAAEKFDPKLGYKFSTYAVWWVRQFIAREVMDNGRSVRIPVHLYEKWHRMHKVHRQLTIRLSRSPTREELAAELEVSIEQLTKLQETFQSIDSLDRPINSDSDDPLINFIDEQIDTSAYETPIESVDRMLLRDSIEQALEGLTQKQQTVIRLRLGLDSDPMTLEQIGQILNLTRERIRQIEAKAKKILQRNPNLQQYFLNK</sequence>
<dbReference type="InterPro" id="IPR007630">
    <property type="entry name" value="RNA_pol_sigma70_r4"/>
</dbReference>
<dbReference type="SUPFAM" id="SSF88659">
    <property type="entry name" value="Sigma3 and sigma4 domains of RNA polymerase sigma factors"/>
    <property type="match status" value="2"/>
</dbReference>
<dbReference type="Gene3D" id="1.10.10.10">
    <property type="entry name" value="Winged helix-like DNA-binding domain superfamily/Winged helix DNA-binding domain"/>
    <property type="match status" value="2"/>
</dbReference>
<keyword evidence="1" id="KW-0805">Transcription regulation</keyword>
<keyword evidence="2" id="KW-0731">Sigma factor</keyword>
<keyword evidence="4" id="KW-0804">Transcription</keyword>
<dbReference type="Gene3D" id="1.20.120.1810">
    <property type="match status" value="1"/>
</dbReference>
<proteinExistence type="predicted"/>
<name>A0A1Z4JT00_LEPBY</name>
<keyword evidence="7" id="KW-1185">Reference proteome</keyword>
<keyword evidence="3" id="KW-0238">DNA-binding</keyword>
<evidence type="ECO:0000256" key="4">
    <source>
        <dbReference type="ARBA" id="ARBA00023163"/>
    </source>
</evidence>